<dbReference type="EMBL" id="MJAT01000012">
    <property type="protein sequence ID" value="OEH85593.1"/>
    <property type="molecule type" value="Genomic_DNA"/>
</dbReference>
<feature type="transmembrane region" description="Helical" evidence="1">
    <location>
        <begin position="156"/>
        <end position="174"/>
    </location>
</feature>
<evidence type="ECO:0000313" key="3">
    <source>
        <dbReference type="Proteomes" id="UP000095255"/>
    </source>
</evidence>
<keyword evidence="1" id="KW-0812">Transmembrane</keyword>
<name>A0A1E5L6J3_9FIRM</name>
<feature type="transmembrane region" description="Helical" evidence="1">
    <location>
        <begin position="124"/>
        <end position="144"/>
    </location>
</feature>
<comment type="caution">
    <text evidence="2">The sequence shown here is derived from an EMBL/GenBank/DDBJ whole genome shotgun (WGS) entry which is preliminary data.</text>
</comment>
<sequence>MLKVIAFLTMLIDHIGIIFFPDVSEFRIIGRLAFPIFAYAVALGYRKTSNIKNYAIRLFVLAIVSQIPFHLAFQSNYLNIVFTLFLGLLTIWLIDSKFTWVWKASGLVAIVSIAHLLQVEYKSYGIFMILMFYFLHNQYLALLAGQGILTYASLSILRYHPMQMYAVVAILFIYLCRNDRFQLPRIIQYSFYPVHLLLLHWISIYL</sequence>
<dbReference type="RefSeq" id="WP_069701677.1">
    <property type="nucleotide sequence ID" value="NZ_MJAT01000012.1"/>
</dbReference>
<reference evidence="2 3" key="1">
    <citation type="submission" date="2016-09" db="EMBL/GenBank/DDBJ databases">
        <title>Desulfuribacillus arsenicus sp. nov., an obligately anaerobic, dissimilatory arsenic- and antimonate-reducing bacterium isolated from anoxic sediments.</title>
        <authorList>
            <person name="Abin C.A."/>
            <person name="Hollibaugh J.T."/>
        </authorList>
    </citation>
    <scope>NUCLEOTIDE SEQUENCE [LARGE SCALE GENOMIC DNA]</scope>
    <source>
        <strain evidence="2 3">MLFW-2</strain>
    </source>
</reference>
<feature type="transmembrane region" description="Helical" evidence="1">
    <location>
        <begin position="54"/>
        <end position="71"/>
    </location>
</feature>
<accession>A0A1E5L6J3</accession>
<gene>
    <name evidence="2" type="ORF">BHU72_01985</name>
</gene>
<dbReference type="AlphaFoldDB" id="A0A1E5L6J3"/>
<dbReference type="Pfam" id="PF05857">
    <property type="entry name" value="TraX"/>
    <property type="match status" value="1"/>
</dbReference>
<feature type="transmembrane region" description="Helical" evidence="1">
    <location>
        <begin position="101"/>
        <end position="118"/>
    </location>
</feature>
<protein>
    <recommendedName>
        <fullName evidence="4">Conjugal transfer protein TraX</fullName>
    </recommendedName>
</protein>
<feature type="transmembrane region" description="Helical" evidence="1">
    <location>
        <begin position="186"/>
        <end position="205"/>
    </location>
</feature>
<dbReference type="OrthoDB" id="9781069at2"/>
<keyword evidence="3" id="KW-1185">Reference proteome</keyword>
<evidence type="ECO:0000313" key="2">
    <source>
        <dbReference type="EMBL" id="OEH85593.1"/>
    </source>
</evidence>
<keyword evidence="1" id="KW-0472">Membrane</keyword>
<feature type="transmembrane region" description="Helical" evidence="1">
    <location>
        <begin position="77"/>
        <end position="94"/>
    </location>
</feature>
<evidence type="ECO:0008006" key="4">
    <source>
        <dbReference type="Google" id="ProtNLM"/>
    </source>
</evidence>
<proteinExistence type="predicted"/>
<evidence type="ECO:0000256" key="1">
    <source>
        <dbReference type="SAM" id="Phobius"/>
    </source>
</evidence>
<keyword evidence="1" id="KW-1133">Transmembrane helix</keyword>
<organism evidence="2 3">
    <name type="scientific">Desulfuribacillus stibiiarsenatis</name>
    <dbReference type="NCBI Taxonomy" id="1390249"/>
    <lineage>
        <taxon>Bacteria</taxon>
        <taxon>Bacillati</taxon>
        <taxon>Bacillota</taxon>
        <taxon>Desulfuribacillia</taxon>
        <taxon>Desulfuribacillales</taxon>
        <taxon>Desulfuribacillaceae</taxon>
        <taxon>Desulfuribacillus</taxon>
    </lineage>
</organism>
<dbReference type="STRING" id="1390249.BHU72_01985"/>
<feature type="transmembrane region" description="Helical" evidence="1">
    <location>
        <begin position="28"/>
        <end position="45"/>
    </location>
</feature>
<dbReference type="Proteomes" id="UP000095255">
    <property type="component" value="Unassembled WGS sequence"/>
</dbReference>
<dbReference type="InterPro" id="IPR008875">
    <property type="entry name" value="TraX"/>
</dbReference>